<keyword evidence="2" id="KW-0472">Membrane</keyword>
<dbReference type="Pfam" id="PF01522">
    <property type="entry name" value="Polysacc_deac_1"/>
    <property type="match status" value="1"/>
</dbReference>
<evidence type="ECO:0000256" key="1">
    <source>
        <dbReference type="SAM" id="MobiDB-lite"/>
    </source>
</evidence>
<dbReference type="PANTHER" id="PTHR10587">
    <property type="entry name" value="GLYCOSYL TRANSFERASE-RELATED"/>
    <property type="match status" value="1"/>
</dbReference>
<keyword evidence="2" id="KW-1133">Transmembrane helix</keyword>
<keyword evidence="2" id="KW-0812">Transmembrane</keyword>
<dbReference type="InterPro" id="IPR050248">
    <property type="entry name" value="Polysacc_deacetylase_ArnD"/>
</dbReference>
<feature type="region of interest" description="Disordered" evidence="1">
    <location>
        <begin position="54"/>
        <end position="133"/>
    </location>
</feature>
<dbReference type="Gene3D" id="3.20.20.370">
    <property type="entry name" value="Glycoside hydrolase/deacetylase"/>
    <property type="match status" value="1"/>
</dbReference>
<dbReference type="PROSITE" id="PS51677">
    <property type="entry name" value="NODB"/>
    <property type="match status" value="1"/>
</dbReference>
<dbReference type="AlphaFoldDB" id="A0A6V8KDZ1"/>
<reference evidence="4 5" key="1">
    <citation type="submission" date="2020-03" db="EMBL/GenBank/DDBJ databases">
        <title>Whole genome shotgun sequence of Phytohabitans houttuyneae NBRC 108639.</title>
        <authorList>
            <person name="Komaki H."/>
            <person name="Tamura T."/>
        </authorList>
    </citation>
    <scope>NUCLEOTIDE SEQUENCE [LARGE SCALE GENOMIC DNA]</scope>
    <source>
        <strain evidence="4 5">NBRC 108639</strain>
    </source>
</reference>
<evidence type="ECO:0000313" key="4">
    <source>
        <dbReference type="EMBL" id="GFJ80309.1"/>
    </source>
</evidence>
<dbReference type="EMBL" id="BLPF01000001">
    <property type="protein sequence ID" value="GFJ80309.1"/>
    <property type="molecule type" value="Genomic_DNA"/>
</dbReference>
<accession>A0A6V8KDZ1</accession>
<proteinExistence type="predicted"/>
<dbReference type="PANTHER" id="PTHR10587:SF137">
    <property type="entry name" value="4-DEOXY-4-FORMAMIDO-L-ARABINOSE-PHOSPHOUNDECAPRENOL DEFORMYLASE ARND-RELATED"/>
    <property type="match status" value="1"/>
</dbReference>
<evidence type="ECO:0000313" key="5">
    <source>
        <dbReference type="Proteomes" id="UP000482800"/>
    </source>
</evidence>
<feature type="domain" description="NodB homology" evidence="3">
    <location>
        <begin position="117"/>
        <end position="300"/>
    </location>
</feature>
<gene>
    <name evidence="4" type="ORF">Phou_044890</name>
</gene>
<reference evidence="4 5" key="2">
    <citation type="submission" date="2020-03" db="EMBL/GenBank/DDBJ databases">
        <authorList>
            <person name="Ichikawa N."/>
            <person name="Kimura A."/>
            <person name="Kitahashi Y."/>
            <person name="Uohara A."/>
        </authorList>
    </citation>
    <scope>NUCLEOTIDE SEQUENCE [LARGE SCALE GENOMIC DNA]</scope>
    <source>
        <strain evidence="4 5">NBRC 108639</strain>
    </source>
</reference>
<name>A0A6V8KDZ1_9ACTN</name>
<dbReference type="GO" id="GO:0005975">
    <property type="term" value="P:carbohydrate metabolic process"/>
    <property type="evidence" value="ECO:0007669"/>
    <property type="project" value="InterPro"/>
</dbReference>
<feature type="compositionally biased region" description="Pro residues" evidence="1">
    <location>
        <begin position="75"/>
        <end position="86"/>
    </location>
</feature>
<feature type="transmembrane region" description="Helical" evidence="2">
    <location>
        <begin position="26"/>
        <end position="45"/>
    </location>
</feature>
<evidence type="ECO:0000256" key="2">
    <source>
        <dbReference type="SAM" id="Phobius"/>
    </source>
</evidence>
<protein>
    <recommendedName>
        <fullName evidence="3">NodB homology domain-containing protein</fullName>
    </recommendedName>
</protein>
<dbReference type="Proteomes" id="UP000482800">
    <property type="component" value="Unassembled WGS sequence"/>
</dbReference>
<dbReference type="CDD" id="cd10917">
    <property type="entry name" value="CE4_NodB_like_6s_7s"/>
    <property type="match status" value="1"/>
</dbReference>
<dbReference type="InterPro" id="IPR002509">
    <property type="entry name" value="NODB_dom"/>
</dbReference>
<dbReference type="SUPFAM" id="SSF88713">
    <property type="entry name" value="Glycoside hydrolase/deacetylase"/>
    <property type="match status" value="1"/>
</dbReference>
<organism evidence="4 5">
    <name type="scientific">Phytohabitans houttuyneae</name>
    <dbReference type="NCBI Taxonomy" id="1076126"/>
    <lineage>
        <taxon>Bacteria</taxon>
        <taxon>Bacillati</taxon>
        <taxon>Actinomycetota</taxon>
        <taxon>Actinomycetes</taxon>
        <taxon>Micromonosporales</taxon>
        <taxon>Micromonosporaceae</taxon>
    </lineage>
</organism>
<sequence>MPVTQEATENGEAEERGGAALSNGRTVAIVAGVIAAIVASAYLVGHHLGTDTARLGAAPTAEPPAGEPRQVAAAPRPPAAAPPPPVMAVQPITGPGRPPLPAERGGPFGSRRTTGTPEVALTFDDGPDPSQTPQALAMLRRHGVKATFCLVGINVTAFPGLVRQIAGDGHTLCNHSWEHDVRLGVRSRASIRADLARTNKAIRDAAPGARVSYYRQPGGAWTASIVAVSRELGMTPLHWTVDPQDWRKPGAGSIASTVNSGTTRGAIVLLHDAGGDRRGTIAALRSILPNLARRFQLCALPPGIDPPRMHGREWPLKLGQI</sequence>
<keyword evidence="5" id="KW-1185">Reference proteome</keyword>
<dbReference type="GO" id="GO:0016810">
    <property type="term" value="F:hydrolase activity, acting on carbon-nitrogen (but not peptide) bonds"/>
    <property type="evidence" value="ECO:0007669"/>
    <property type="project" value="InterPro"/>
</dbReference>
<comment type="caution">
    <text evidence="4">The sequence shown here is derived from an EMBL/GenBank/DDBJ whole genome shotgun (WGS) entry which is preliminary data.</text>
</comment>
<evidence type="ECO:0000259" key="3">
    <source>
        <dbReference type="PROSITE" id="PS51677"/>
    </source>
</evidence>
<dbReference type="InterPro" id="IPR011330">
    <property type="entry name" value="Glyco_hydro/deAcase_b/a-brl"/>
</dbReference>